<keyword evidence="2" id="KW-1185">Reference proteome</keyword>
<sequence length="168" mass="18740">MKDQCQSDVALSHYDTTRCRQRPSCYGATPISTDAALPFVVESNLPPPLPLSSFSPLSLIQHSMTMPAALSHLKKMKRKIKGVAISERDEEEIGGLNGRKKWIEGIGLEIPIRTPNPSLPPDLKGVAWDYFFMGDNMPGQSLEEVEEEDDESIIWKDKRALKMGISSR</sequence>
<reference evidence="1 2" key="1">
    <citation type="submission" date="2019-12" db="EMBL/GenBank/DDBJ databases">
        <authorList>
            <person name="Alioto T."/>
            <person name="Alioto T."/>
            <person name="Gomez Garrido J."/>
        </authorList>
    </citation>
    <scope>NUCLEOTIDE SEQUENCE [LARGE SCALE GENOMIC DNA]</scope>
</reference>
<proteinExistence type="predicted"/>
<organism evidence="1 2">
    <name type="scientific">Olea europaea subsp. europaea</name>
    <dbReference type="NCBI Taxonomy" id="158383"/>
    <lineage>
        <taxon>Eukaryota</taxon>
        <taxon>Viridiplantae</taxon>
        <taxon>Streptophyta</taxon>
        <taxon>Embryophyta</taxon>
        <taxon>Tracheophyta</taxon>
        <taxon>Spermatophyta</taxon>
        <taxon>Magnoliopsida</taxon>
        <taxon>eudicotyledons</taxon>
        <taxon>Gunneridae</taxon>
        <taxon>Pentapetalae</taxon>
        <taxon>asterids</taxon>
        <taxon>lamiids</taxon>
        <taxon>Lamiales</taxon>
        <taxon>Oleaceae</taxon>
        <taxon>Oleeae</taxon>
        <taxon>Olea</taxon>
    </lineage>
</organism>
<evidence type="ECO:0000313" key="2">
    <source>
        <dbReference type="Proteomes" id="UP000594638"/>
    </source>
</evidence>
<dbReference type="AlphaFoldDB" id="A0A8S0UIU0"/>
<dbReference type="EMBL" id="CACTIH010007701">
    <property type="protein sequence ID" value="CAA3017413.1"/>
    <property type="molecule type" value="Genomic_DNA"/>
</dbReference>
<protein>
    <submittedName>
        <fullName evidence="1">Uncharacterized protein</fullName>
    </submittedName>
</protein>
<accession>A0A8S0UIU0</accession>
<comment type="caution">
    <text evidence="1">The sequence shown here is derived from an EMBL/GenBank/DDBJ whole genome shotgun (WGS) entry which is preliminary data.</text>
</comment>
<dbReference type="Gramene" id="OE9A011148T1">
    <property type="protein sequence ID" value="OE9A011148C1"/>
    <property type="gene ID" value="OE9A011148"/>
</dbReference>
<dbReference type="Proteomes" id="UP000594638">
    <property type="component" value="Unassembled WGS sequence"/>
</dbReference>
<gene>
    <name evidence="1" type="ORF">OLEA9_A011148</name>
</gene>
<name>A0A8S0UIU0_OLEEU</name>
<evidence type="ECO:0000313" key="1">
    <source>
        <dbReference type="EMBL" id="CAA3017413.1"/>
    </source>
</evidence>